<protein>
    <recommendedName>
        <fullName evidence="2">protein-tyrosine-phosphatase</fullName>
        <ecNumber evidence="2">3.1.3.48</ecNumber>
    </recommendedName>
</protein>
<dbReference type="AlphaFoldDB" id="A0A381CD78"/>
<evidence type="ECO:0000313" key="8">
    <source>
        <dbReference type="EMBL" id="SUW65780.1"/>
    </source>
</evidence>
<feature type="domain" description="Phosphotyrosine protein phosphatase I" evidence="7">
    <location>
        <begin position="1"/>
        <end position="93"/>
    </location>
</feature>
<dbReference type="PANTHER" id="PTHR11717">
    <property type="entry name" value="LOW MOLECULAR WEIGHT PROTEIN TYROSINE PHOSPHATASE"/>
    <property type="match status" value="1"/>
</dbReference>
<dbReference type="GO" id="GO:0004725">
    <property type="term" value="F:protein tyrosine phosphatase activity"/>
    <property type="evidence" value="ECO:0007669"/>
    <property type="project" value="UniProtKB-EC"/>
</dbReference>
<evidence type="ECO:0000256" key="6">
    <source>
        <dbReference type="PIRSR" id="PIRSR617867-1"/>
    </source>
</evidence>
<dbReference type="SUPFAM" id="SSF52788">
    <property type="entry name" value="Phosphotyrosine protein phosphatases I"/>
    <property type="match status" value="1"/>
</dbReference>
<name>A0A381CD78_9ENTR</name>
<dbReference type="SMART" id="SM00226">
    <property type="entry name" value="LMWPc"/>
    <property type="match status" value="1"/>
</dbReference>
<reference evidence="8 9" key="1">
    <citation type="submission" date="2018-06" db="EMBL/GenBank/DDBJ databases">
        <authorList>
            <consortium name="Pathogen Informatics"/>
            <person name="Doyle S."/>
        </authorList>
    </citation>
    <scope>NUCLEOTIDE SEQUENCE [LARGE SCALE GENOMIC DNA]</scope>
    <source>
        <strain evidence="8 9">NCTC12119</strain>
    </source>
</reference>
<evidence type="ECO:0000256" key="1">
    <source>
        <dbReference type="ARBA" id="ARBA00011063"/>
    </source>
</evidence>
<dbReference type="PRINTS" id="PR00719">
    <property type="entry name" value="LMWPTPASE"/>
</dbReference>
<evidence type="ECO:0000256" key="2">
    <source>
        <dbReference type="ARBA" id="ARBA00013064"/>
    </source>
</evidence>
<dbReference type="Pfam" id="PF01451">
    <property type="entry name" value="LMWPc"/>
    <property type="match status" value="1"/>
</dbReference>
<dbReference type="InterPro" id="IPR017867">
    <property type="entry name" value="Tyr_phospatase_low_mol_wt"/>
</dbReference>
<keyword evidence="4" id="KW-0904">Protein phosphatase</keyword>
<gene>
    <name evidence="8" type="primary">wzb_3</name>
    <name evidence="8" type="ORF">NCTC12119_04345</name>
</gene>
<evidence type="ECO:0000256" key="5">
    <source>
        <dbReference type="ARBA" id="ARBA00051722"/>
    </source>
</evidence>
<dbReference type="InterPro" id="IPR036196">
    <property type="entry name" value="Ptyr_pPase_sf"/>
</dbReference>
<proteinExistence type="inferred from homology"/>
<evidence type="ECO:0000256" key="3">
    <source>
        <dbReference type="ARBA" id="ARBA00022801"/>
    </source>
</evidence>
<dbReference type="Proteomes" id="UP000255528">
    <property type="component" value="Unassembled WGS sequence"/>
</dbReference>
<comment type="similarity">
    <text evidence="1">Belongs to the low molecular weight phosphotyrosine protein phosphatase family.</text>
</comment>
<feature type="active site" description="Proton donor" evidence="6">
    <location>
        <position position="67"/>
    </location>
</feature>
<comment type="catalytic activity">
    <reaction evidence="5">
        <text>O-phospho-L-tyrosyl-[protein] + H2O = L-tyrosyl-[protein] + phosphate</text>
        <dbReference type="Rhea" id="RHEA:10684"/>
        <dbReference type="Rhea" id="RHEA-COMP:10136"/>
        <dbReference type="Rhea" id="RHEA-COMP:20101"/>
        <dbReference type="ChEBI" id="CHEBI:15377"/>
        <dbReference type="ChEBI" id="CHEBI:43474"/>
        <dbReference type="ChEBI" id="CHEBI:46858"/>
        <dbReference type="ChEBI" id="CHEBI:61978"/>
        <dbReference type="EC" id="3.1.3.48"/>
    </reaction>
</comment>
<accession>A0A381CD78</accession>
<dbReference type="EMBL" id="UIGI01000001">
    <property type="protein sequence ID" value="SUW65780.1"/>
    <property type="molecule type" value="Genomic_DNA"/>
</dbReference>
<dbReference type="InterPro" id="IPR023485">
    <property type="entry name" value="Ptyr_pPase"/>
</dbReference>
<dbReference type="EC" id="3.1.3.48" evidence="2"/>
<evidence type="ECO:0000259" key="7">
    <source>
        <dbReference type="SMART" id="SM00226"/>
    </source>
</evidence>
<dbReference type="PANTHER" id="PTHR11717:SF31">
    <property type="entry name" value="LOW MOLECULAR WEIGHT PROTEIN-TYROSINE-PHOSPHATASE ETP-RELATED"/>
    <property type="match status" value="1"/>
</dbReference>
<evidence type="ECO:0000256" key="4">
    <source>
        <dbReference type="ARBA" id="ARBA00022912"/>
    </source>
</evidence>
<organism evidence="8 9">
    <name type="scientific">Buttiauxella agrestis</name>
    <dbReference type="NCBI Taxonomy" id="82977"/>
    <lineage>
        <taxon>Bacteria</taxon>
        <taxon>Pseudomonadati</taxon>
        <taxon>Pseudomonadota</taxon>
        <taxon>Gammaproteobacteria</taxon>
        <taxon>Enterobacterales</taxon>
        <taxon>Enterobacteriaceae</taxon>
        <taxon>Buttiauxella</taxon>
    </lineage>
</organism>
<evidence type="ECO:0000313" key="9">
    <source>
        <dbReference type="Proteomes" id="UP000255528"/>
    </source>
</evidence>
<sequence length="96" mass="11251">MAELARENGIALADHCSQKFTLEQGLEHDLILVMEKKQARIISQQYPQLSGKCHLFTYWNGREDIPDPYKKSQEYYRFVYQRLVAAANTWTQALQD</sequence>
<dbReference type="Gene3D" id="3.40.50.2300">
    <property type="match status" value="1"/>
</dbReference>
<dbReference type="InterPro" id="IPR050438">
    <property type="entry name" value="LMW_PTPase"/>
</dbReference>
<keyword evidence="3 8" id="KW-0378">Hydrolase</keyword>